<evidence type="ECO:0000313" key="12">
    <source>
        <dbReference type="Proteomes" id="UP000283210"/>
    </source>
</evidence>
<dbReference type="EMBL" id="CM012452">
    <property type="protein sequence ID" value="RVE62835.1"/>
    <property type="molecule type" value="Genomic_DNA"/>
</dbReference>
<feature type="region of interest" description="Disordered" evidence="7">
    <location>
        <begin position="178"/>
        <end position="225"/>
    </location>
</feature>
<dbReference type="GO" id="GO:0007156">
    <property type="term" value="P:homophilic cell adhesion via plasma membrane adhesion molecules"/>
    <property type="evidence" value="ECO:0007669"/>
    <property type="project" value="TreeGrafter"/>
</dbReference>
<dbReference type="SMART" id="SM00409">
    <property type="entry name" value="IG"/>
    <property type="match status" value="1"/>
</dbReference>
<dbReference type="Proteomes" id="UP000283210">
    <property type="component" value="Chromosome 16"/>
</dbReference>
<feature type="signal peptide" evidence="9">
    <location>
        <begin position="1"/>
        <end position="23"/>
    </location>
</feature>
<dbReference type="PANTHER" id="PTHR23277">
    <property type="entry name" value="NECTIN-RELATED"/>
    <property type="match status" value="1"/>
</dbReference>
<reference evidence="11 12" key="1">
    <citation type="submission" date="2018-11" db="EMBL/GenBank/DDBJ databases">
        <authorList>
            <person name="Lopez-Roques C."/>
            <person name="Donnadieu C."/>
            <person name="Bouchez O."/>
            <person name="Klopp C."/>
            <person name="Cabau C."/>
            <person name="Zahm M."/>
        </authorList>
    </citation>
    <scope>NUCLEOTIDE SEQUENCE [LARGE SCALE GENOMIC DNA]</scope>
    <source>
        <strain evidence="11">RS831</strain>
        <tissue evidence="11">Whole body</tissue>
    </source>
</reference>
<gene>
    <name evidence="11" type="ORF">OJAV_G00161780</name>
</gene>
<evidence type="ECO:0000256" key="6">
    <source>
        <dbReference type="ARBA" id="ARBA00023180"/>
    </source>
</evidence>
<evidence type="ECO:0000256" key="2">
    <source>
        <dbReference type="ARBA" id="ARBA00022729"/>
    </source>
</evidence>
<feature type="transmembrane region" description="Helical" evidence="8">
    <location>
        <begin position="146"/>
        <end position="170"/>
    </location>
</feature>
<accession>A0A3S2NZ64</accession>
<dbReference type="InterPro" id="IPR003599">
    <property type="entry name" value="Ig_sub"/>
</dbReference>
<reference evidence="11 12" key="2">
    <citation type="submission" date="2019-01" db="EMBL/GenBank/DDBJ databases">
        <title>A chromosome length genome reference of the Java medaka (oryzias javanicus).</title>
        <authorList>
            <person name="Herpin A."/>
            <person name="Takehana Y."/>
            <person name="Naruse K."/>
            <person name="Ansai S."/>
            <person name="Kawaguchi M."/>
        </authorList>
    </citation>
    <scope>NUCLEOTIDE SEQUENCE [LARGE SCALE GENOMIC DNA]</scope>
    <source>
        <strain evidence="11">RS831</strain>
        <tissue evidence="11">Whole body</tissue>
    </source>
</reference>
<dbReference type="InterPro" id="IPR013106">
    <property type="entry name" value="Ig_V-set"/>
</dbReference>
<keyword evidence="5" id="KW-1015">Disulfide bond</keyword>
<evidence type="ECO:0000256" key="4">
    <source>
        <dbReference type="ARBA" id="ARBA00023136"/>
    </source>
</evidence>
<name>A0A3S2NZ64_ORYJA</name>
<organism evidence="11 12">
    <name type="scientific">Oryzias javanicus</name>
    <name type="common">Javanese ricefish</name>
    <name type="synonym">Aplocheilus javanicus</name>
    <dbReference type="NCBI Taxonomy" id="123683"/>
    <lineage>
        <taxon>Eukaryota</taxon>
        <taxon>Metazoa</taxon>
        <taxon>Chordata</taxon>
        <taxon>Craniata</taxon>
        <taxon>Vertebrata</taxon>
        <taxon>Euteleostomi</taxon>
        <taxon>Actinopterygii</taxon>
        <taxon>Neopterygii</taxon>
        <taxon>Teleostei</taxon>
        <taxon>Neoteleostei</taxon>
        <taxon>Acanthomorphata</taxon>
        <taxon>Ovalentaria</taxon>
        <taxon>Atherinomorphae</taxon>
        <taxon>Beloniformes</taxon>
        <taxon>Adrianichthyidae</taxon>
        <taxon>Oryziinae</taxon>
        <taxon>Oryzias</taxon>
    </lineage>
</organism>
<dbReference type="SUPFAM" id="SSF48726">
    <property type="entry name" value="Immunoglobulin"/>
    <property type="match status" value="1"/>
</dbReference>
<evidence type="ECO:0000256" key="8">
    <source>
        <dbReference type="SAM" id="Phobius"/>
    </source>
</evidence>
<keyword evidence="12" id="KW-1185">Reference proteome</keyword>
<dbReference type="PANTHER" id="PTHR23277:SF108">
    <property type="entry name" value="FASCICLIN-3"/>
    <property type="match status" value="1"/>
</dbReference>
<dbReference type="InterPro" id="IPR007110">
    <property type="entry name" value="Ig-like_dom"/>
</dbReference>
<dbReference type="Pfam" id="PF07686">
    <property type="entry name" value="V-set"/>
    <property type="match status" value="1"/>
</dbReference>
<evidence type="ECO:0000256" key="5">
    <source>
        <dbReference type="ARBA" id="ARBA00023157"/>
    </source>
</evidence>
<dbReference type="Gene3D" id="2.60.40.10">
    <property type="entry name" value="Immunoglobulins"/>
    <property type="match status" value="1"/>
</dbReference>
<evidence type="ECO:0000313" key="11">
    <source>
        <dbReference type="EMBL" id="RVE62835.1"/>
    </source>
</evidence>
<evidence type="ECO:0000256" key="3">
    <source>
        <dbReference type="ARBA" id="ARBA00022737"/>
    </source>
</evidence>
<evidence type="ECO:0000256" key="1">
    <source>
        <dbReference type="ARBA" id="ARBA00004370"/>
    </source>
</evidence>
<dbReference type="GO" id="GO:0007157">
    <property type="term" value="P:heterophilic cell-cell adhesion via plasma membrane cell adhesion molecules"/>
    <property type="evidence" value="ECO:0007669"/>
    <property type="project" value="TreeGrafter"/>
</dbReference>
<evidence type="ECO:0000256" key="9">
    <source>
        <dbReference type="SAM" id="SignalP"/>
    </source>
</evidence>
<dbReference type="InterPro" id="IPR036179">
    <property type="entry name" value="Ig-like_dom_sf"/>
</dbReference>
<dbReference type="OrthoDB" id="9948163at2759"/>
<keyword evidence="4 8" id="KW-0472">Membrane</keyword>
<dbReference type="GO" id="GO:0005912">
    <property type="term" value="C:adherens junction"/>
    <property type="evidence" value="ECO:0007669"/>
    <property type="project" value="TreeGrafter"/>
</dbReference>
<dbReference type="InterPro" id="IPR013783">
    <property type="entry name" value="Ig-like_fold"/>
</dbReference>
<keyword evidence="8" id="KW-0812">Transmembrane</keyword>
<sequence>MKPRERFSYLCMIYITLQPVVLAEKVEASSQVTGYIGYNVTLPCNFNKGTLYSNVTQSQWDFQSPDGNTTRIMVSNKLQGKHVHESHLKGRVDMEDQSLQIQNVEISDEGSYVCTVSTFPDGSHSVTTKLHVQVLPPELKLISSSWFIYVITSGFLVLLLILSATAFFFYRRRDSANRGDEHKQVKSRPSKNAAKKEEVVYSGVKIKKTRDTSSSNTKHEDSAQSDHVIYSQVNVFHQQNE</sequence>
<feature type="chain" id="PRO_5018628375" description="Ig-like domain-containing protein" evidence="9">
    <location>
        <begin position="24"/>
        <end position="241"/>
    </location>
</feature>
<dbReference type="SMART" id="SM00406">
    <property type="entry name" value="IGv"/>
    <property type="match status" value="1"/>
</dbReference>
<feature type="domain" description="Ig-like" evidence="10">
    <location>
        <begin position="19"/>
        <end position="133"/>
    </location>
</feature>
<evidence type="ECO:0000259" key="10">
    <source>
        <dbReference type="PROSITE" id="PS50835"/>
    </source>
</evidence>
<proteinExistence type="predicted"/>
<keyword evidence="6" id="KW-0325">Glycoprotein</keyword>
<keyword evidence="2 9" id="KW-0732">Signal</keyword>
<keyword evidence="3" id="KW-0677">Repeat</keyword>
<dbReference type="GO" id="GO:0016020">
    <property type="term" value="C:membrane"/>
    <property type="evidence" value="ECO:0007669"/>
    <property type="project" value="UniProtKB-SubCell"/>
</dbReference>
<dbReference type="PROSITE" id="PS50835">
    <property type="entry name" value="IG_LIKE"/>
    <property type="match status" value="1"/>
</dbReference>
<dbReference type="AlphaFoldDB" id="A0A3S2NZ64"/>
<comment type="subcellular location">
    <subcellularLocation>
        <location evidence="1">Membrane</location>
    </subcellularLocation>
</comment>
<dbReference type="InterPro" id="IPR051427">
    <property type="entry name" value="Nectin/Nectin-like"/>
</dbReference>
<evidence type="ECO:0000256" key="7">
    <source>
        <dbReference type="SAM" id="MobiDB-lite"/>
    </source>
</evidence>
<protein>
    <recommendedName>
        <fullName evidence="10">Ig-like domain-containing protein</fullName>
    </recommendedName>
</protein>
<keyword evidence="8" id="KW-1133">Transmembrane helix</keyword>